<sequence>MVPLTYWDCGELDLELLPHTAACVVLVRKGSTRDSENVARGWQQIPEGVLQLAGRKMELDRICMMTHQADDIPIKHSVGDRWRQPCEVGEVAGRINQRGRRDNRGFWLTGQQRSK</sequence>
<dbReference type="EMBL" id="CAAALY010040692">
    <property type="protein sequence ID" value="VEL19232.1"/>
    <property type="molecule type" value="Genomic_DNA"/>
</dbReference>
<dbReference type="AlphaFoldDB" id="A0A3S5AFM9"/>
<comment type="caution">
    <text evidence="1">The sequence shown here is derived from an EMBL/GenBank/DDBJ whole genome shotgun (WGS) entry which is preliminary data.</text>
</comment>
<gene>
    <name evidence="1" type="ORF">PXEA_LOCUS12672</name>
</gene>
<evidence type="ECO:0000313" key="1">
    <source>
        <dbReference type="EMBL" id="VEL19232.1"/>
    </source>
</evidence>
<proteinExistence type="predicted"/>
<evidence type="ECO:0000313" key="2">
    <source>
        <dbReference type="Proteomes" id="UP000784294"/>
    </source>
</evidence>
<name>A0A3S5AFM9_9PLAT</name>
<protein>
    <submittedName>
        <fullName evidence="1">Uncharacterized protein</fullName>
    </submittedName>
</protein>
<organism evidence="1 2">
    <name type="scientific">Protopolystoma xenopodis</name>
    <dbReference type="NCBI Taxonomy" id="117903"/>
    <lineage>
        <taxon>Eukaryota</taxon>
        <taxon>Metazoa</taxon>
        <taxon>Spiralia</taxon>
        <taxon>Lophotrochozoa</taxon>
        <taxon>Platyhelminthes</taxon>
        <taxon>Monogenea</taxon>
        <taxon>Polyopisthocotylea</taxon>
        <taxon>Polystomatidea</taxon>
        <taxon>Polystomatidae</taxon>
        <taxon>Protopolystoma</taxon>
    </lineage>
</organism>
<reference evidence="1" key="1">
    <citation type="submission" date="2018-11" db="EMBL/GenBank/DDBJ databases">
        <authorList>
            <consortium name="Pathogen Informatics"/>
        </authorList>
    </citation>
    <scope>NUCLEOTIDE SEQUENCE</scope>
</reference>
<accession>A0A3S5AFM9</accession>
<dbReference type="Proteomes" id="UP000784294">
    <property type="component" value="Unassembled WGS sequence"/>
</dbReference>
<keyword evidence="2" id="KW-1185">Reference proteome</keyword>